<evidence type="ECO:0000256" key="6">
    <source>
        <dbReference type="ARBA" id="ARBA00022692"/>
    </source>
</evidence>
<evidence type="ECO:0000256" key="3">
    <source>
        <dbReference type="ARBA" id="ARBA00022448"/>
    </source>
</evidence>
<dbReference type="SUPFAM" id="SSF81342">
    <property type="entry name" value="Transmembrane di-heme cytochromes"/>
    <property type="match status" value="1"/>
</dbReference>
<keyword evidence="3" id="KW-0813">Transport</keyword>
<keyword evidence="6 13" id="KW-0812">Transmembrane</keyword>
<sequence>MTHDSPRYATIQIALHWGIFLLFALNYIVSDDMGRALRTKLEGGDPDQFAALTHPPVGLAILALTLIRIAVRLRLGAPALPPGKPLLNKLAHLGHGALYLLLLAVPLSGMAAWGAGIREAGDVHELLVTLTVLVIVGHALAALYHQLVLKDGLMDRIRPARR</sequence>
<evidence type="ECO:0000256" key="4">
    <source>
        <dbReference type="ARBA" id="ARBA00022475"/>
    </source>
</evidence>
<proteinExistence type="inferred from homology"/>
<dbReference type="GO" id="GO:0005886">
    <property type="term" value="C:plasma membrane"/>
    <property type="evidence" value="ECO:0007669"/>
    <property type="project" value="UniProtKB-SubCell"/>
</dbReference>
<organism evidence="15 16">
    <name type="scientific">Lutimaribacter pacificus</name>
    <dbReference type="NCBI Taxonomy" id="391948"/>
    <lineage>
        <taxon>Bacteria</taxon>
        <taxon>Pseudomonadati</taxon>
        <taxon>Pseudomonadota</taxon>
        <taxon>Alphaproteobacteria</taxon>
        <taxon>Rhodobacterales</taxon>
        <taxon>Roseobacteraceae</taxon>
        <taxon>Lutimaribacter</taxon>
    </lineage>
</organism>
<evidence type="ECO:0000256" key="7">
    <source>
        <dbReference type="ARBA" id="ARBA00022723"/>
    </source>
</evidence>
<evidence type="ECO:0000256" key="13">
    <source>
        <dbReference type="SAM" id="Phobius"/>
    </source>
</evidence>
<evidence type="ECO:0000256" key="1">
    <source>
        <dbReference type="ARBA" id="ARBA00001970"/>
    </source>
</evidence>
<keyword evidence="9 13" id="KW-1133">Transmembrane helix</keyword>
<evidence type="ECO:0000256" key="11">
    <source>
        <dbReference type="ARBA" id="ARBA00023136"/>
    </source>
</evidence>
<keyword evidence="11 13" id="KW-0472">Membrane</keyword>
<keyword evidence="7" id="KW-0479">Metal-binding</keyword>
<evidence type="ECO:0000256" key="12">
    <source>
        <dbReference type="ARBA" id="ARBA00037975"/>
    </source>
</evidence>
<keyword evidence="8" id="KW-0249">Electron transport</keyword>
<comment type="cofactor">
    <cofactor evidence="1">
        <name>heme b</name>
        <dbReference type="ChEBI" id="CHEBI:60344"/>
    </cofactor>
</comment>
<evidence type="ECO:0000256" key="10">
    <source>
        <dbReference type="ARBA" id="ARBA00023004"/>
    </source>
</evidence>
<dbReference type="GO" id="GO:0020037">
    <property type="term" value="F:heme binding"/>
    <property type="evidence" value="ECO:0007669"/>
    <property type="project" value="TreeGrafter"/>
</dbReference>
<feature type="transmembrane region" description="Helical" evidence="13">
    <location>
        <begin position="126"/>
        <end position="149"/>
    </location>
</feature>
<protein>
    <submittedName>
        <fullName evidence="15">Cytochrome b561</fullName>
    </submittedName>
</protein>
<evidence type="ECO:0000313" key="16">
    <source>
        <dbReference type="Proteomes" id="UP000324252"/>
    </source>
</evidence>
<dbReference type="Proteomes" id="UP000324252">
    <property type="component" value="Unassembled WGS sequence"/>
</dbReference>
<feature type="domain" description="Cytochrome b561 bacterial/Ni-hydrogenase" evidence="14">
    <location>
        <begin position="7"/>
        <end position="157"/>
    </location>
</feature>
<dbReference type="GO" id="GO:0046872">
    <property type="term" value="F:metal ion binding"/>
    <property type="evidence" value="ECO:0007669"/>
    <property type="project" value="UniProtKB-KW"/>
</dbReference>
<gene>
    <name evidence="15" type="ORF">SAMN05444142_10197</name>
</gene>
<dbReference type="GO" id="GO:0009055">
    <property type="term" value="F:electron transfer activity"/>
    <property type="evidence" value="ECO:0007669"/>
    <property type="project" value="InterPro"/>
</dbReference>
<name>A0A1H0CYS1_9RHOB</name>
<keyword evidence="4" id="KW-1003">Cell membrane</keyword>
<feature type="transmembrane region" description="Helical" evidence="13">
    <location>
        <begin position="49"/>
        <end position="71"/>
    </location>
</feature>
<dbReference type="GO" id="GO:0022904">
    <property type="term" value="P:respiratory electron transport chain"/>
    <property type="evidence" value="ECO:0007669"/>
    <property type="project" value="InterPro"/>
</dbReference>
<dbReference type="InterPro" id="IPR016174">
    <property type="entry name" value="Di-haem_cyt_TM"/>
</dbReference>
<evidence type="ECO:0000259" key="14">
    <source>
        <dbReference type="Pfam" id="PF01292"/>
    </source>
</evidence>
<evidence type="ECO:0000256" key="8">
    <source>
        <dbReference type="ARBA" id="ARBA00022982"/>
    </source>
</evidence>
<evidence type="ECO:0000256" key="2">
    <source>
        <dbReference type="ARBA" id="ARBA00004651"/>
    </source>
</evidence>
<dbReference type="InterPro" id="IPR011577">
    <property type="entry name" value="Cyt_b561_bac/Ni-Hgenase"/>
</dbReference>
<feature type="transmembrane region" description="Helical" evidence="13">
    <location>
        <begin position="7"/>
        <end position="29"/>
    </location>
</feature>
<dbReference type="RefSeq" id="WP_149786985.1">
    <property type="nucleotide sequence ID" value="NZ_FNIO01000001.1"/>
</dbReference>
<keyword evidence="10" id="KW-0408">Iron</keyword>
<dbReference type="InterPro" id="IPR052168">
    <property type="entry name" value="Cytochrome_b561_oxidase"/>
</dbReference>
<keyword evidence="16" id="KW-1185">Reference proteome</keyword>
<accession>A0A1H0CYS1</accession>
<evidence type="ECO:0000313" key="15">
    <source>
        <dbReference type="EMBL" id="SHJ39199.1"/>
    </source>
</evidence>
<dbReference type="PANTHER" id="PTHR30529">
    <property type="entry name" value="CYTOCHROME B561"/>
    <property type="match status" value="1"/>
</dbReference>
<dbReference type="PANTHER" id="PTHR30529:SF3">
    <property type="entry name" value="CYTOCHROME B561 HOMOLOG 1"/>
    <property type="match status" value="1"/>
</dbReference>
<feature type="transmembrane region" description="Helical" evidence="13">
    <location>
        <begin position="92"/>
        <end position="114"/>
    </location>
</feature>
<dbReference type="AlphaFoldDB" id="A0A1H0CYS1"/>
<keyword evidence="5" id="KW-0349">Heme</keyword>
<comment type="similarity">
    <text evidence="12">Belongs to the cytochrome b561 family.</text>
</comment>
<dbReference type="EMBL" id="FQZZ01000001">
    <property type="protein sequence ID" value="SHJ39199.1"/>
    <property type="molecule type" value="Genomic_DNA"/>
</dbReference>
<evidence type="ECO:0000256" key="5">
    <source>
        <dbReference type="ARBA" id="ARBA00022617"/>
    </source>
</evidence>
<evidence type="ECO:0000256" key="9">
    <source>
        <dbReference type="ARBA" id="ARBA00022989"/>
    </source>
</evidence>
<dbReference type="Pfam" id="PF01292">
    <property type="entry name" value="Ni_hydr_CYTB"/>
    <property type="match status" value="1"/>
</dbReference>
<comment type="subcellular location">
    <subcellularLocation>
        <location evidence="2">Cell membrane</location>
        <topology evidence="2">Multi-pass membrane protein</topology>
    </subcellularLocation>
</comment>
<dbReference type="OrthoDB" id="8156287at2"/>
<reference evidence="15 16" key="1">
    <citation type="submission" date="2016-11" db="EMBL/GenBank/DDBJ databases">
        <authorList>
            <person name="Varghese N."/>
            <person name="Submissions S."/>
        </authorList>
    </citation>
    <scope>NUCLEOTIDE SEQUENCE [LARGE SCALE GENOMIC DNA]</scope>
    <source>
        <strain evidence="15 16">DSM 29620</strain>
    </source>
</reference>